<evidence type="ECO:0000313" key="1">
    <source>
        <dbReference type="EMBL" id="KAI8439547.1"/>
    </source>
</evidence>
<dbReference type="Proteomes" id="UP001064048">
    <property type="component" value="Chromosome 23"/>
</dbReference>
<keyword evidence="2" id="KW-1185">Reference proteome</keyword>
<protein>
    <submittedName>
        <fullName evidence="1">Uncharacterized protein</fullName>
    </submittedName>
</protein>
<reference evidence="1 2" key="1">
    <citation type="journal article" date="2022" name="Genome Biol. Evol.">
        <title>The Spruce Budworm Genome: Reconstructing the Evolutionary History of Antifreeze Proteins.</title>
        <authorList>
            <person name="Beliveau C."/>
            <person name="Gagne P."/>
            <person name="Picq S."/>
            <person name="Vernygora O."/>
            <person name="Keeling C.I."/>
            <person name="Pinkney K."/>
            <person name="Doucet D."/>
            <person name="Wen F."/>
            <person name="Johnston J.S."/>
            <person name="Maaroufi H."/>
            <person name="Boyle B."/>
            <person name="Laroche J."/>
            <person name="Dewar K."/>
            <person name="Juretic N."/>
            <person name="Blackburn G."/>
            <person name="Nisole A."/>
            <person name="Brunet B."/>
            <person name="Brandao M."/>
            <person name="Lumley L."/>
            <person name="Duan J."/>
            <person name="Quan G."/>
            <person name="Lucarotti C.J."/>
            <person name="Roe A.D."/>
            <person name="Sperling F.A.H."/>
            <person name="Levesque R.C."/>
            <person name="Cusson M."/>
        </authorList>
    </citation>
    <scope>NUCLEOTIDE SEQUENCE [LARGE SCALE GENOMIC DNA]</scope>
    <source>
        <strain evidence="1">Glfc:IPQL:Cfum</strain>
    </source>
</reference>
<dbReference type="EMBL" id="CM046123">
    <property type="protein sequence ID" value="KAI8439547.1"/>
    <property type="molecule type" value="Genomic_DNA"/>
</dbReference>
<sequence length="90" mass="10043">MGDPPDPGGGTEFPLQSSIDVLVDALESSMDTDCSTSEQNLLKRKRLRVKCNLCHKRKRKGGIKDAQNDCQCLITEKDVKVNYQTPNTVY</sequence>
<gene>
    <name evidence="1" type="ORF">MSG28_013291</name>
</gene>
<evidence type="ECO:0000313" key="2">
    <source>
        <dbReference type="Proteomes" id="UP001064048"/>
    </source>
</evidence>
<proteinExistence type="predicted"/>
<accession>A0ACC0KTL4</accession>
<name>A0ACC0KTL4_CHOFU</name>
<organism evidence="1 2">
    <name type="scientific">Choristoneura fumiferana</name>
    <name type="common">Spruce budworm moth</name>
    <name type="synonym">Archips fumiferana</name>
    <dbReference type="NCBI Taxonomy" id="7141"/>
    <lineage>
        <taxon>Eukaryota</taxon>
        <taxon>Metazoa</taxon>
        <taxon>Ecdysozoa</taxon>
        <taxon>Arthropoda</taxon>
        <taxon>Hexapoda</taxon>
        <taxon>Insecta</taxon>
        <taxon>Pterygota</taxon>
        <taxon>Neoptera</taxon>
        <taxon>Endopterygota</taxon>
        <taxon>Lepidoptera</taxon>
        <taxon>Glossata</taxon>
        <taxon>Ditrysia</taxon>
        <taxon>Tortricoidea</taxon>
        <taxon>Tortricidae</taxon>
        <taxon>Tortricinae</taxon>
        <taxon>Choristoneura</taxon>
    </lineage>
</organism>
<comment type="caution">
    <text evidence="1">The sequence shown here is derived from an EMBL/GenBank/DDBJ whole genome shotgun (WGS) entry which is preliminary data.</text>
</comment>